<evidence type="ECO:0000256" key="5">
    <source>
        <dbReference type="ARBA" id="ARBA00022989"/>
    </source>
</evidence>
<evidence type="ECO:0000256" key="4">
    <source>
        <dbReference type="ARBA" id="ARBA00022692"/>
    </source>
</evidence>
<dbReference type="GO" id="GO:0071555">
    <property type="term" value="P:cell wall organization"/>
    <property type="evidence" value="ECO:0007669"/>
    <property type="project" value="UniProtKB-KW"/>
</dbReference>
<dbReference type="InterPro" id="IPR001173">
    <property type="entry name" value="Glyco_trans_2-like"/>
</dbReference>
<evidence type="ECO:0000256" key="1">
    <source>
        <dbReference type="ARBA" id="ARBA00004653"/>
    </source>
</evidence>
<evidence type="ECO:0000313" key="11">
    <source>
        <dbReference type="EMBL" id="KAL2481365.1"/>
    </source>
</evidence>
<keyword evidence="3" id="KW-0808">Transferase</keyword>
<dbReference type="Proteomes" id="UP001604336">
    <property type="component" value="Unassembled WGS sequence"/>
</dbReference>
<keyword evidence="8" id="KW-0961">Cell wall biogenesis/degradation</keyword>
<dbReference type="Gene3D" id="3.90.550.10">
    <property type="entry name" value="Spore Coat Polysaccharide Biosynthesis Protein SpsA, Chain A"/>
    <property type="match status" value="2"/>
</dbReference>
<evidence type="ECO:0000256" key="9">
    <source>
        <dbReference type="SAM" id="Phobius"/>
    </source>
</evidence>
<protein>
    <submittedName>
        <fullName evidence="11">Glucomannan 4-beta-mannosyltransferase 9</fullName>
    </submittedName>
</protein>
<feature type="transmembrane region" description="Helical" evidence="9">
    <location>
        <begin position="355"/>
        <end position="372"/>
    </location>
</feature>
<keyword evidence="2" id="KW-0328">Glycosyltransferase</keyword>
<dbReference type="InterPro" id="IPR029044">
    <property type="entry name" value="Nucleotide-diphossugar_trans"/>
</dbReference>
<organism evidence="11 12">
    <name type="scientific">Abeliophyllum distichum</name>
    <dbReference type="NCBI Taxonomy" id="126358"/>
    <lineage>
        <taxon>Eukaryota</taxon>
        <taxon>Viridiplantae</taxon>
        <taxon>Streptophyta</taxon>
        <taxon>Embryophyta</taxon>
        <taxon>Tracheophyta</taxon>
        <taxon>Spermatophyta</taxon>
        <taxon>Magnoliopsida</taxon>
        <taxon>eudicotyledons</taxon>
        <taxon>Gunneridae</taxon>
        <taxon>Pentapetalae</taxon>
        <taxon>asterids</taxon>
        <taxon>lamiids</taxon>
        <taxon>Lamiales</taxon>
        <taxon>Oleaceae</taxon>
        <taxon>Forsythieae</taxon>
        <taxon>Abeliophyllum</taxon>
    </lineage>
</organism>
<proteinExistence type="predicted"/>
<accession>A0ABD1QYT5</accession>
<evidence type="ECO:0000256" key="3">
    <source>
        <dbReference type="ARBA" id="ARBA00022679"/>
    </source>
</evidence>
<keyword evidence="4 9" id="KW-0812">Transmembrane</keyword>
<evidence type="ECO:0000256" key="6">
    <source>
        <dbReference type="ARBA" id="ARBA00023034"/>
    </source>
</evidence>
<feature type="transmembrane region" description="Helical" evidence="9">
    <location>
        <begin position="316"/>
        <end position="343"/>
    </location>
</feature>
<dbReference type="GO" id="GO:0016757">
    <property type="term" value="F:glycosyltransferase activity"/>
    <property type="evidence" value="ECO:0007669"/>
    <property type="project" value="UniProtKB-KW"/>
</dbReference>
<dbReference type="PANTHER" id="PTHR32044:SF64">
    <property type="entry name" value="OS09G0572500 PROTEIN"/>
    <property type="match status" value="1"/>
</dbReference>
<reference evidence="12" key="1">
    <citation type="submission" date="2024-07" db="EMBL/GenBank/DDBJ databases">
        <title>Two chromosome-level genome assemblies of Korean endemic species Abeliophyllum distichum and Forsythia ovata (Oleaceae).</title>
        <authorList>
            <person name="Jang H."/>
        </authorList>
    </citation>
    <scope>NUCLEOTIDE SEQUENCE [LARGE SCALE GENOMIC DNA]</scope>
</reference>
<dbReference type="SUPFAM" id="SSF53448">
    <property type="entry name" value="Nucleotide-diphospho-sugar transferases"/>
    <property type="match status" value="1"/>
</dbReference>
<comment type="caution">
    <text evidence="11">The sequence shown here is derived from an EMBL/GenBank/DDBJ whole genome shotgun (WGS) entry which is preliminary data.</text>
</comment>
<keyword evidence="6" id="KW-0333">Golgi apparatus</keyword>
<feature type="transmembrane region" description="Helical" evidence="9">
    <location>
        <begin position="32"/>
        <end position="53"/>
    </location>
</feature>
<evidence type="ECO:0000256" key="2">
    <source>
        <dbReference type="ARBA" id="ARBA00022676"/>
    </source>
</evidence>
<keyword evidence="5 9" id="KW-1133">Transmembrane helix</keyword>
<evidence type="ECO:0000259" key="10">
    <source>
        <dbReference type="Pfam" id="PF13632"/>
    </source>
</evidence>
<evidence type="ECO:0000256" key="8">
    <source>
        <dbReference type="ARBA" id="ARBA00023316"/>
    </source>
</evidence>
<feature type="domain" description="Glycosyltransferase 2-like" evidence="10">
    <location>
        <begin position="226"/>
        <end position="340"/>
    </location>
</feature>
<comment type="subcellular location">
    <subcellularLocation>
        <location evidence="1">Golgi apparatus membrane</location>
        <topology evidence="1">Multi-pass membrane protein</topology>
    </subcellularLocation>
</comment>
<keyword evidence="12" id="KW-1185">Reference proteome</keyword>
<dbReference type="GO" id="GO:0000139">
    <property type="term" value="C:Golgi membrane"/>
    <property type="evidence" value="ECO:0007669"/>
    <property type="project" value="UniProtKB-SubCell"/>
</dbReference>
<dbReference type="AlphaFoldDB" id="A0ABD1QYT5"/>
<name>A0ABD1QYT5_9LAMI</name>
<sequence length="392" mass="45758">MRDIVLRNWEVNETYDATRSFGYAWELLRVPIAVPLLCIAVYICIGMSIMLFFERIYMAIVIVCVKLLGKKRYTKYQVDAIKEDLQRNKNYPMVLVQIPMYNEKEVYKLSIGAVCGISWPSNRLIVQVLDDSTNEALRAMVELECRKWIGMGVNIKYETRNNRNGYKAGALREGLKKHYVEDCEFVVIFDADFQPEEDFLWRTIPCLLENPELGLVQARWKFGTAGVWRIKALNDAGGWKDRTTVEDMDLAVRASLKGWKFLFVGDLAVKNELPSTFKAYRYQQHRWSCGPANLFRKMLWEIIICERVSIWKKWHVIYAFFFVRKIIAHWVTFFFYCIVIPATILVPEVHLPKPLAIYLPAAITILNAASILRHANPDKLHAKFCYIFKKLE</sequence>
<gene>
    <name evidence="11" type="ORF">Adt_34331</name>
</gene>
<evidence type="ECO:0000256" key="7">
    <source>
        <dbReference type="ARBA" id="ARBA00023136"/>
    </source>
</evidence>
<dbReference type="Pfam" id="PF13632">
    <property type="entry name" value="Glyco_trans_2_3"/>
    <property type="match status" value="1"/>
</dbReference>
<keyword evidence="7 9" id="KW-0472">Membrane</keyword>
<evidence type="ECO:0000313" key="12">
    <source>
        <dbReference type="Proteomes" id="UP001604336"/>
    </source>
</evidence>
<dbReference type="PANTHER" id="PTHR32044">
    <property type="entry name" value="GLUCOMANNAN 4-BETA-MANNOSYLTRANSFERASE 9"/>
    <property type="match status" value="1"/>
</dbReference>
<dbReference type="EMBL" id="JBFOLK010000010">
    <property type="protein sequence ID" value="KAL2481365.1"/>
    <property type="molecule type" value="Genomic_DNA"/>
</dbReference>